<dbReference type="InterPro" id="IPR000873">
    <property type="entry name" value="AMP-dep_synth/lig_dom"/>
</dbReference>
<dbReference type="AlphaFoldDB" id="A0AAN6LSB9"/>
<accession>A0AAN6LSB9</accession>
<protein>
    <recommendedName>
        <fullName evidence="3">Carrier domain-containing protein</fullName>
    </recommendedName>
</protein>
<dbReference type="Pfam" id="PF00550">
    <property type="entry name" value="PP-binding"/>
    <property type="match status" value="1"/>
</dbReference>
<dbReference type="EMBL" id="WVTA01000014">
    <property type="protein sequence ID" value="KAK3202391.1"/>
    <property type="molecule type" value="Genomic_DNA"/>
</dbReference>
<organism evidence="4 5">
    <name type="scientific">Pseudopithomyces chartarum</name>
    <dbReference type="NCBI Taxonomy" id="1892770"/>
    <lineage>
        <taxon>Eukaryota</taxon>
        <taxon>Fungi</taxon>
        <taxon>Dikarya</taxon>
        <taxon>Ascomycota</taxon>
        <taxon>Pezizomycotina</taxon>
        <taxon>Dothideomycetes</taxon>
        <taxon>Pleosporomycetidae</taxon>
        <taxon>Pleosporales</taxon>
        <taxon>Massarineae</taxon>
        <taxon>Didymosphaeriaceae</taxon>
        <taxon>Pseudopithomyces</taxon>
    </lineage>
</organism>
<dbReference type="InterPro" id="IPR036736">
    <property type="entry name" value="ACP-like_sf"/>
</dbReference>
<evidence type="ECO:0000313" key="4">
    <source>
        <dbReference type="EMBL" id="KAK3202391.1"/>
    </source>
</evidence>
<sequence>MAPHKSEDSTRSDVQETKRKLQDLATQRDYQVFKQHKTSTGALSADLVANVSQLLARAAASTAGIVYYRPGSGPQQALRLSYAELLGQAKEKLRLMYRINGLERSSIVLLHFDNQIENIIWLWACIIGGFLPAISTPFVADKLHRKQHISHLQKLLQKPVILTTATLVHEFLDIDELSLYTVESLTLLKDRKTLQIPDPKRKDEVAILMLTSGSTGSAKAVPLRHYQLITAIKGKSQHHCTKEGDVFLNWVGLDHVASLTEIHLHAMSLSSDQIHVPAAMLQEPLEFLRLLDVHKVAYTFAPNFFLTKVRDSLHSARTSFKADLSHLRALISGGESNVVATCDALTKELGRFGLRGEVIRPGFGMTETCAGSIYSRACPSYDLRQGLEFANLGNCIPGLEMRVTKLNSKELAENGENGNLQISGPVLFDHYFNNPEATKEAFTADGWFDTGDLAYIDDKGFLNLTGRTKDTIIVNGVKWSSTELETAIEGEGISGLVPSFTVIFPHRAHNSATEDICVVYSPKYAANDDTLRFETANAIAKTVSLICGRKPGHLLPLPTQLLEKSSLGKISRNKVRAGFERGDFASYQEQDTIALARYRKSDWKEVETPTERVIQITLAHLLDMPSEEINMKASIFELGVDSFNLIMLKAMLEKRVDTIIDIPISVLLTNESITSIAAAVDDLCSKPIEYDPIVPLQLYGDNTPLFCIHPGSGDILVFIALAAHFTTRPVYAIRTRGYNPNERLFTSIQETADTYASHIRKTQPKGPYAIAGYSLGSTIAYEVGKVLESQGETVSFLASIDYPPHIKHYVKELDWIDVLLHIAFFLELIDEKTMVAITPKLHAMSIRVEALEYILQIGDRERVTALAIDIAKLELISDIAENFRVNVETYEPIGKVENLDVFVADPPTYAADGRQDWRENKLGKWKDFSRAETTFWDCPGIHAKMLNPQHMTEFAKIFKGAMKRRGV</sequence>
<gene>
    <name evidence="4" type="ORF">GRF29_161g1078922</name>
</gene>
<dbReference type="Pfam" id="PF00501">
    <property type="entry name" value="AMP-binding"/>
    <property type="match status" value="1"/>
</dbReference>
<dbReference type="PROSITE" id="PS50075">
    <property type="entry name" value="CARRIER"/>
    <property type="match status" value="1"/>
</dbReference>
<dbReference type="SUPFAM" id="SSF53474">
    <property type="entry name" value="alpha/beta-Hydrolases"/>
    <property type="match status" value="1"/>
</dbReference>
<dbReference type="PANTHER" id="PTHR24096:SF267">
    <property type="entry name" value="MALONATE--COA LIGASE ACSF3, MITOCHONDRIAL"/>
    <property type="match status" value="1"/>
</dbReference>
<dbReference type="InterPro" id="IPR009081">
    <property type="entry name" value="PP-bd_ACP"/>
</dbReference>
<dbReference type="InterPro" id="IPR029058">
    <property type="entry name" value="AB_hydrolase_fold"/>
</dbReference>
<feature type="domain" description="Carrier" evidence="3">
    <location>
        <begin position="605"/>
        <end position="684"/>
    </location>
</feature>
<keyword evidence="2" id="KW-0812">Transmembrane</keyword>
<feature type="region of interest" description="Disordered" evidence="1">
    <location>
        <begin position="1"/>
        <end position="21"/>
    </location>
</feature>
<keyword evidence="2" id="KW-1133">Transmembrane helix</keyword>
<dbReference type="GO" id="GO:0006633">
    <property type="term" value="P:fatty acid biosynthetic process"/>
    <property type="evidence" value="ECO:0007669"/>
    <property type="project" value="TreeGrafter"/>
</dbReference>
<dbReference type="InterPro" id="IPR001031">
    <property type="entry name" value="Thioesterase"/>
</dbReference>
<evidence type="ECO:0000259" key="3">
    <source>
        <dbReference type="PROSITE" id="PS50075"/>
    </source>
</evidence>
<dbReference type="InterPro" id="IPR020845">
    <property type="entry name" value="AMP-binding_CS"/>
</dbReference>
<dbReference type="PROSITE" id="PS00455">
    <property type="entry name" value="AMP_BINDING"/>
    <property type="match status" value="1"/>
</dbReference>
<dbReference type="PANTHER" id="PTHR24096">
    <property type="entry name" value="LONG-CHAIN-FATTY-ACID--COA LIGASE"/>
    <property type="match status" value="1"/>
</dbReference>
<keyword evidence="5" id="KW-1185">Reference proteome</keyword>
<dbReference type="SUPFAM" id="SSF56801">
    <property type="entry name" value="Acetyl-CoA synthetase-like"/>
    <property type="match status" value="1"/>
</dbReference>
<comment type="caution">
    <text evidence="4">The sequence shown here is derived from an EMBL/GenBank/DDBJ whole genome shotgun (WGS) entry which is preliminary data.</text>
</comment>
<dbReference type="InterPro" id="IPR042099">
    <property type="entry name" value="ANL_N_sf"/>
</dbReference>
<evidence type="ECO:0000313" key="5">
    <source>
        <dbReference type="Proteomes" id="UP001280581"/>
    </source>
</evidence>
<keyword evidence="2" id="KW-0472">Membrane</keyword>
<dbReference type="Gene3D" id="3.30.300.30">
    <property type="match status" value="1"/>
</dbReference>
<evidence type="ECO:0000256" key="1">
    <source>
        <dbReference type="SAM" id="MobiDB-lite"/>
    </source>
</evidence>
<dbReference type="InterPro" id="IPR020802">
    <property type="entry name" value="TesA-like"/>
</dbReference>
<dbReference type="Pfam" id="PF00975">
    <property type="entry name" value="Thioesterase"/>
    <property type="match status" value="1"/>
</dbReference>
<dbReference type="Gene3D" id="3.40.50.1820">
    <property type="entry name" value="alpha/beta hydrolase"/>
    <property type="match status" value="1"/>
</dbReference>
<proteinExistence type="predicted"/>
<reference evidence="4 5" key="1">
    <citation type="submission" date="2021-02" db="EMBL/GenBank/DDBJ databases">
        <title>Genome assembly of Pseudopithomyces chartarum.</title>
        <authorList>
            <person name="Jauregui R."/>
            <person name="Singh J."/>
            <person name="Voisey C."/>
        </authorList>
    </citation>
    <scope>NUCLEOTIDE SEQUENCE [LARGE SCALE GENOMIC DNA]</scope>
    <source>
        <strain evidence="4 5">AGR01</strain>
    </source>
</reference>
<dbReference type="SMART" id="SM00824">
    <property type="entry name" value="PKS_TE"/>
    <property type="match status" value="1"/>
</dbReference>
<evidence type="ECO:0000256" key="2">
    <source>
        <dbReference type="SAM" id="Phobius"/>
    </source>
</evidence>
<dbReference type="SUPFAM" id="SSF47336">
    <property type="entry name" value="ACP-like"/>
    <property type="match status" value="1"/>
</dbReference>
<dbReference type="Gene3D" id="1.10.1200.10">
    <property type="entry name" value="ACP-like"/>
    <property type="match status" value="1"/>
</dbReference>
<dbReference type="InterPro" id="IPR045851">
    <property type="entry name" value="AMP-bd_C_sf"/>
</dbReference>
<dbReference type="Proteomes" id="UP001280581">
    <property type="component" value="Unassembled WGS sequence"/>
</dbReference>
<dbReference type="Gene3D" id="3.40.50.12780">
    <property type="entry name" value="N-terminal domain of ligase-like"/>
    <property type="match status" value="1"/>
</dbReference>
<feature type="transmembrane region" description="Helical" evidence="2">
    <location>
        <begin position="119"/>
        <end position="140"/>
    </location>
</feature>
<name>A0AAN6LSB9_9PLEO</name>
<dbReference type="GO" id="GO:0031957">
    <property type="term" value="F:very long-chain fatty acid-CoA ligase activity"/>
    <property type="evidence" value="ECO:0007669"/>
    <property type="project" value="TreeGrafter"/>
</dbReference>